<keyword evidence="4 6" id="KW-1133">Transmembrane helix</keyword>
<feature type="transmembrane region" description="Helical" evidence="6">
    <location>
        <begin position="84"/>
        <end position="101"/>
    </location>
</feature>
<evidence type="ECO:0000256" key="3">
    <source>
        <dbReference type="ARBA" id="ARBA00022692"/>
    </source>
</evidence>
<evidence type="ECO:0000256" key="4">
    <source>
        <dbReference type="ARBA" id="ARBA00022989"/>
    </source>
</evidence>
<protein>
    <recommendedName>
        <fullName evidence="9">FUSC family protein</fullName>
    </recommendedName>
</protein>
<comment type="subcellular location">
    <subcellularLocation>
        <location evidence="1">Cell membrane</location>
        <topology evidence="1">Multi-pass membrane protein</topology>
    </subcellularLocation>
</comment>
<keyword evidence="2" id="KW-1003">Cell membrane</keyword>
<dbReference type="InterPro" id="IPR010343">
    <property type="entry name" value="ArAE_1"/>
</dbReference>
<keyword evidence="8" id="KW-1185">Reference proteome</keyword>
<evidence type="ECO:0000256" key="1">
    <source>
        <dbReference type="ARBA" id="ARBA00004651"/>
    </source>
</evidence>
<reference evidence="7 8" key="1">
    <citation type="submission" date="2021-01" db="EMBL/GenBank/DDBJ databases">
        <title>Genome public.</title>
        <authorList>
            <person name="Liu C."/>
            <person name="Sun Q."/>
        </authorList>
    </citation>
    <scope>NUCLEOTIDE SEQUENCE [LARGE SCALE GENOMIC DNA]</scope>
    <source>
        <strain evidence="7 8">JC656</strain>
    </source>
</reference>
<evidence type="ECO:0000313" key="8">
    <source>
        <dbReference type="Proteomes" id="UP000639051"/>
    </source>
</evidence>
<keyword evidence="3 6" id="KW-0812">Transmembrane</keyword>
<accession>A0ABS1K0J7</accession>
<proteinExistence type="predicted"/>
<dbReference type="EMBL" id="JAERRC010000020">
    <property type="protein sequence ID" value="MBL0705140.1"/>
    <property type="molecule type" value="Genomic_DNA"/>
</dbReference>
<keyword evidence="5 6" id="KW-0472">Membrane</keyword>
<evidence type="ECO:0000313" key="7">
    <source>
        <dbReference type="EMBL" id="MBL0705140.1"/>
    </source>
</evidence>
<feature type="transmembrane region" description="Helical" evidence="6">
    <location>
        <begin position="107"/>
        <end position="125"/>
    </location>
</feature>
<evidence type="ECO:0000256" key="6">
    <source>
        <dbReference type="SAM" id="Phobius"/>
    </source>
</evidence>
<comment type="caution">
    <text evidence="7">The sequence shown here is derived from an EMBL/GenBank/DDBJ whole genome shotgun (WGS) entry which is preliminary data.</text>
</comment>
<evidence type="ECO:0008006" key="9">
    <source>
        <dbReference type="Google" id="ProtNLM"/>
    </source>
</evidence>
<evidence type="ECO:0000256" key="5">
    <source>
        <dbReference type="ARBA" id="ARBA00023136"/>
    </source>
</evidence>
<name>A0ABS1K0J7_9MICC</name>
<dbReference type="RefSeq" id="WP_189691918.1">
    <property type="nucleotide sequence ID" value="NZ_BNCM01000001.1"/>
</dbReference>
<gene>
    <name evidence="7" type="ORF">JJE72_06415</name>
</gene>
<dbReference type="Pfam" id="PF06081">
    <property type="entry name" value="ArAE_1"/>
    <property type="match status" value="1"/>
</dbReference>
<dbReference type="Proteomes" id="UP000639051">
    <property type="component" value="Unassembled WGS sequence"/>
</dbReference>
<feature type="transmembrane region" description="Helical" evidence="6">
    <location>
        <begin position="154"/>
        <end position="175"/>
    </location>
</feature>
<evidence type="ECO:0000256" key="2">
    <source>
        <dbReference type="ARBA" id="ARBA00022475"/>
    </source>
</evidence>
<organism evidence="7 8">
    <name type="scientific">Sinomonas cellulolyticus</name>
    <dbReference type="NCBI Taxonomy" id="2801916"/>
    <lineage>
        <taxon>Bacteria</taxon>
        <taxon>Bacillati</taxon>
        <taxon>Actinomycetota</taxon>
        <taxon>Actinomycetes</taxon>
        <taxon>Micrococcales</taxon>
        <taxon>Micrococcaceae</taxon>
        <taxon>Sinomonas</taxon>
    </lineage>
</organism>
<sequence>MPLTFPRTVRSLTSRGWSATASGLRGAVATERLLLAGKTALAAGLAWALAHLMPAPLDHYAYYAPLGALVSMYPTVADSLRNGLQSLVGLSLGIGVALLFGSFTGTSAVAVALVVGAGVVVGGLPRMGTAREWVPMAALFVLVLGGDARDDFSFAYLAQVGLGVALGVALNWLVFPPLRVQAISPAVARIRNALAEQLEDMAAAVGEEWPPEHRDWSEREDSLARTAAGARRAVEEAEVSARANPRRRHYRHTLSKGLEDLRAIERATFQVQDVTDVLASVIWEEHAGTTVPAELTPELAGALSATAEALRTIDDPDALDAALDRAQEALDVLSGSYHEVAARQTSVTATAAIGLALSRILRIIRSHASRA</sequence>
<feature type="transmembrane region" description="Helical" evidence="6">
    <location>
        <begin position="33"/>
        <end position="54"/>
    </location>
</feature>